<dbReference type="RefSeq" id="WP_119758535.1">
    <property type="nucleotide sequence ID" value="NZ_CP032382.1"/>
</dbReference>
<dbReference type="Pfam" id="PF14559">
    <property type="entry name" value="TPR_19"/>
    <property type="match status" value="1"/>
</dbReference>
<keyword evidence="1" id="KW-0802">TPR repeat</keyword>
<dbReference type="PROSITE" id="PS50005">
    <property type="entry name" value="TPR"/>
    <property type="match status" value="1"/>
</dbReference>
<dbReference type="SUPFAM" id="SSF54001">
    <property type="entry name" value="Cysteine proteinases"/>
    <property type="match status" value="1"/>
</dbReference>
<dbReference type="InterPro" id="IPR052557">
    <property type="entry name" value="CAP/Cytokinesis_protein"/>
</dbReference>
<dbReference type="Gene3D" id="1.25.40.10">
    <property type="entry name" value="Tetratricopeptide repeat domain"/>
    <property type="match status" value="1"/>
</dbReference>
<dbReference type="InterPro" id="IPR038765">
    <property type="entry name" value="Papain-like_cys_pep_sf"/>
</dbReference>
<evidence type="ECO:0000313" key="3">
    <source>
        <dbReference type="EMBL" id="AYB35285.1"/>
    </source>
</evidence>
<evidence type="ECO:0000256" key="1">
    <source>
        <dbReference type="PROSITE-ProRule" id="PRU00339"/>
    </source>
</evidence>
<dbReference type="KEGG" id="chk:D4L85_33955"/>
<evidence type="ECO:0000259" key="2">
    <source>
        <dbReference type="Pfam" id="PF01841"/>
    </source>
</evidence>
<dbReference type="InterPro" id="IPR002931">
    <property type="entry name" value="Transglutaminase-like"/>
</dbReference>
<dbReference type="SUPFAM" id="SSF48439">
    <property type="entry name" value="Protein prenylyltransferase"/>
    <property type="match status" value="1"/>
</dbReference>
<dbReference type="PANTHER" id="PTHR46333:SF2">
    <property type="entry name" value="CYTOKINESIS PROTEIN 3"/>
    <property type="match status" value="1"/>
</dbReference>
<dbReference type="GO" id="GO:0005737">
    <property type="term" value="C:cytoplasm"/>
    <property type="evidence" value="ECO:0007669"/>
    <property type="project" value="TreeGrafter"/>
</dbReference>
<dbReference type="InterPro" id="IPR019734">
    <property type="entry name" value="TPR_rpt"/>
</dbReference>
<dbReference type="InterPro" id="IPR011990">
    <property type="entry name" value="TPR-like_helical_dom_sf"/>
</dbReference>
<name>A0A385SYX7_9BACT</name>
<keyword evidence="4" id="KW-1185">Reference proteome</keyword>
<proteinExistence type="predicted"/>
<protein>
    <recommendedName>
        <fullName evidence="2">Transglutaminase-like domain-containing protein</fullName>
    </recommendedName>
</protein>
<sequence length="422" mass="47992">MKTIIFFSVSILVFMGNASRAQDRQQVDAVYKNAVLLYEQKDTFKAIAEFEKVIQQDPNHKDALYNLAVINYALGDQPTAIKFLKRGVHLHDPRALKLLRGQLHEKITYADTMQYIDPATAEKFEKIKNLNAPTLNDITKNILSVSTNAKEQLQLLLLWSHHYMRADGARFFNGGFPLSTPEAIQKRTGLCDEYSNIVDAFCKKIKVQSFRVTGYVRYPDFQPGDALRQTNHAWNFVYLDSSWLACDLFWSTTALEAEGPTPHFVKRLEPEYFLGLPSDFINHHLPADPVFQFDAQPVKIDAFANSPDGIDPQVKRMPYLNYPDSIKILLKLNPESRLLKMARHAYTYNKDNPNELIKESYNYAVGILNDKVSTKNDLKSAKQYLVLAKSLIPLSTDSDIKALKESCDAGLTMADKRMATAR</sequence>
<gene>
    <name evidence="3" type="ORF">D4L85_33955</name>
</gene>
<accession>A0A385SYX7</accession>
<reference evidence="4" key="1">
    <citation type="submission" date="2018-09" db="EMBL/GenBank/DDBJ databases">
        <title>Chryseolinea sp. KIS68-18 isolated from soil.</title>
        <authorList>
            <person name="Weon H.-Y."/>
            <person name="Kwon S.-W."/>
            <person name="Lee S.A."/>
        </authorList>
    </citation>
    <scope>NUCLEOTIDE SEQUENCE [LARGE SCALE GENOMIC DNA]</scope>
    <source>
        <strain evidence="4">KIS68-18</strain>
    </source>
</reference>
<evidence type="ECO:0000313" key="4">
    <source>
        <dbReference type="Proteomes" id="UP000266183"/>
    </source>
</evidence>
<dbReference type="Pfam" id="PF01841">
    <property type="entry name" value="Transglut_core"/>
    <property type="match status" value="1"/>
</dbReference>
<dbReference type="SUPFAM" id="SSF48452">
    <property type="entry name" value="TPR-like"/>
    <property type="match status" value="1"/>
</dbReference>
<dbReference type="Proteomes" id="UP000266183">
    <property type="component" value="Chromosome"/>
</dbReference>
<feature type="repeat" description="TPR" evidence="1">
    <location>
        <begin position="27"/>
        <end position="60"/>
    </location>
</feature>
<dbReference type="EMBL" id="CP032382">
    <property type="protein sequence ID" value="AYB35285.1"/>
    <property type="molecule type" value="Genomic_DNA"/>
</dbReference>
<dbReference type="Gene3D" id="3.10.620.30">
    <property type="match status" value="1"/>
</dbReference>
<dbReference type="PANTHER" id="PTHR46333">
    <property type="entry name" value="CYTOKINESIS PROTEIN 3"/>
    <property type="match status" value="1"/>
</dbReference>
<dbReference type="OrthoDB" id="9788327at2"/>
<feature type="domain" description="Transglutaminase-like" evidence="2">
    <location>
        <begin position="138"/>
        <end position="247"/>
    </location>
</feature>
<organism evidence="3 4">
    <name type="scientific">Chryseolinea soli</name>
    <dbReference type="NCBI Taxonomy" id="2321403"/>
    <lineage>
        <taxon>Bacteria</taxon>
        <taxon>Pseudomonadati</taxon>
        <taxon>Bacteroidota</taxon>
        <taxon>Cytophagia</taxon>
        <taxon>Cytophagales</taxon>
        <taxon>Fulvivirgaceae</taxon>
        <taxon>Chryseolinea</taxon>
    </lineage>
</organism>
<dbReference type="AlphaFoldDB" id="A0A385SYX7"/>